<dbReference type="PRINTS" id="PR00969">
    <property type="entry name" value="CHAPERONPILI"/>
</dbReference>
<evidence type="ECO:0000256" key="8">
    <source>
        <dbReference type="RuleBase" id="RU003918"/>
    </source>
</evidence>
<reference evidence="12 13" key="1">
    <citation type="submission" date="2020-06" db="EMBL/GenBank/DDBJ databases">
        <title>Genome sequence of Paramixta manurensis strain PD-1.</title>
        <authorList>
            <person name="Lee C.W."/>
            <person name="Kim J."/>
        </authorList>
    </citation>
    <scope>NUCLEOTIDE SEQUENCE [LARGE SCALE GENOMIC DNA]</scope>
    <source>
        <strain evidence="12 13">PD-1</strain>
    </source>
</reference>
<evidence type="ECO:0000259" key="11">
    <source>
        <dbReference type="Pfam" id="PF02753"/>
    </source>
</evidence>
<sequence length="233" mass="25248">MKKFISHITKIISLALLLSQVSSAYASIIIGGTRVIYPAGEKEVTVKVTNKGQNPVLIQSWMDNGDTNTKPENIKVPFILTPPINRVDPQKGQTLRMSFTGAPLPADKESVFWLNVLEIPAKNASVADKNILQVAFRSRIKVFWRPAGLASDASEAAKSLVWRAEGGKVTAVNNSPYFVSLVSASVNGHKVDAPMIAPKSSQSIALNVTAGQKIQYIFVNDYGAYINHDAVAK</sequence>
<dbReference type="InterPro" id="IPR018046">
    <property type="entry name" value="Pili_assmbl_chaperone_CS"/>
</dbReference>
<dbReference type="GO" id="GO:0030288">
    <property type="term" value="C:outer membrane-bounded periplasmic space"/>
    <property type="evidence" value="ECO:0007669"/>
    <property type="project" value="InterPro"/>
</dbReference>
<dbReference type="Gene3D" id="2.60.40.10">
    <property type="entry name" value="Immunoglobulins"/>
    <property type="match status" value="2"/>
</dbReference>
<dbReference type="Proteomes" id="UP000505325">
    <property type="component" value="Chromosome"/>
</dbReference>
<keyword evidence="5" id="KW-0574">Periplasm</keyword>
<dbReference type="FunFam" id="2.60.40.10:FF:000458">
    <property type="entry name" value="Molecular chaperone FimC"/>
    <property type="match status" value="1"/>
</dbReference>
<dbReference type="SUPFAM" id="SSF49354">
    <property type="entry name" value="PapD-like"/>
    <property type="match status" value="1"/>
</dbReference>
<evidence type="ECO:0000259" key="10">
    <source>
        <dbReference type="Pfam" id="PF00345"/>
    </source>
</evidence>
<dbReference type="AlphaFoldDB" id="A0A6M8U3R0"/>
<dbReference type="RefSeq" id="WP_173632314.1">
    <property type="nucleotide sequence ID" value="NZ_CP054212.1"/>
</dbReference>
<evidence type="ECO:0000256" key="4">
    <source>
        <dbReference type="ARBA" id="ARBA00022729"/>
    </source>
</evidence>
<name>A0A6M8U3R0_9GAMM</name>
<organism evidence="12 13">
    <name type="scientific">Paramixta manurensis</name>
    <dbReference type="NCBI Taxonomy" id="2740817"/>
    <lineage>
        <taxon>Bacteria</taxon>
        <taxon>Pseudomonadati</taxon>
        <taxon>Pseudomonadota</taxon>
        <taxon>Gammaproteobacteria</taxon>
        <taxon>Enterobacterales</taxon>
        <taxon>Erwiniaceae</taxon>
        <taxon>Paramixta</taxon>
    </lineage>
</organism>
<dbReference type="PROSITE" id="PS00635">
    <property type="entry name" value="PILI_CHAPERONE"/>
    <property type="match status" value="1"/>
</dbReference>
<keyword evidence="3" id="KW-1029">Fimbrium biogenesis</keyword>
<evidence type="ECO:0000256" key="5">
    <source>
        <dbReference type="ARBA" id="ARBA00022764"/>
    </source>
</evidence>
<comment type="similarity">
    <text evidence="2 8">Belongs to the periplasmic pilus chaperone family.</text>
</comment>
<dbReference type="InterPro" id="IPR016147">
    <property type="entry name" value="Pili_assmbl_chaperone_N"/>
</dbReference>
<evidence type="ECO:0000256" key="3">
    <source>
        <dbReference type="ARBA" id="ARBA00022558"/>
    </source>
</evidence>
<feature type="chain" id="PRO_5026939241" evidence="9">
    <location>
        <begin position="27"/>
        <end position="233"/>
    </location>
</feature>
<protein>
    <submittedName>
        <fullName evidence="12">Pilus assembly protein PapD</fullName>
    </submittedName>
</protein>
<dbReference type="InterPro" id="IPR050643">
    <property type="entry name" value="Periplasmic_pilus_chap"/>
</dbReference>
<dbReference type="InterPro" id="IPR036316">
    <property type="entry name" value="Pili_assmbl_chap_C_dom_sf"/>
</dbReference>
<dbReference type="InterPro" id="IPR008962">
    <property type="entry name" value="PapD-like_sf"/>
</dbReference>
<evidence type="ECO:0000256" key="7">
    <source>
        <dbReference type="ARBA" id="ARBA00023319"/>
    </source>
</evidence>
<evidence type="ECO:0000313" key="13">
    <source>
        <dbReference type="Proteomes" id="UP000505325"/>
    </source>
</evidence>
<feature type="domain" description="Pili assembly chaperone N-terminal" evidence="10">
    <location>
        <begin position="28"/>
        <end position="149"/>
    </location>
</feature>
<keyword evidence="6 8" id="KW-0143">Chaperone</keyword>
<feature type="signal peptide" evidence="9">
    <location>
        <begin position="1"/>
        <end position="26"/>
    </location>
</feature>
<proteinExistence type="inferred from homology"/>
<dbReference type="SUPFAM" id="SSF49584">
    <property type="entry name" value="Periplasmic chaperone C-domain"/>
    <property type="match status" value="1"/>
</dbReference>
<evidence type="ECO:0000256" key="9">
    <source>
        <dbReference type="SAM" id="SignalP"/>
    </source>
</evidence>
<keyword evidence="7" id="KW-0393">Immunoglobulin domain</keyword>
<dbReference type="PANTHER" id="PTHR30251">
    <property type="entry name" value="PILUS ASSEMBLY CHAPERONE"/>
    <property type="match status" value="1"/>
</dbReference>
<dbReference type="EMBL" id="CP054212">
    <property type="protein sequence ID" value="QKJ85196.1"/>
    <property type="molecule type" value="Genomic_DNA"/>
</dbReference>
<dbReference type="InterPro" id="IPR016148">
    <property type="entry name" value="Pili_assmbl_chaperone_C"/>
</dbReference>
<dbReference type="Pfam" id="PF02753">
    <property type="entry name" value="PapD_C"/>
    <property type="match status" value="1"/>
</dbReference>
<dbReference type="PANTHER" id="PTHR30251:SF2">
    <property type="entry name" value="FIMBRIAL CHAPERONE YADV-RELATED"/>
    <property type="match status" value="1"/>
</dbReference>
<keyword evidence="4 9" id="KW-0732">Signal</keyword>
<accession>A0A6M8U3R0</accession>
<comment type="subcellular location">
    <subcellularLocation>
        <location evidence="1 8">Periplasm</location>
    </subcellularLocation>
</comment>
<evidence type="ECO:0000256" key="6">
    <source>
        <dbReference type="ARBA" id="ARBA00023186"/>
    </source>
</evidence>
<dbReference type="InterPro" id="IPR001829">
    <property type="entry name" value="Pili_assmbl_chaperone_bac"/>
</dbReference>
<dbReference type="InterPro" id="IPR013783">
    <property type="entry name" value="Ig-like_fold"/>
</dbReference>
<keyword evidence="13" id="KW-1185">Reference proteome</keyword>
<dbReference type="GO" id="GO:0071555">
    <property type="term" value="P:cell wall organization"/>
    <property type="evidence" value="ECO:0007669"/>
    <property type="project" value="InterPro"/>
</dbReference>
<gene>
    <name evidence="12" type="ORF">PMPD1_0213</name>
</gene>
<feature type="domain" description="Pili assembly chaperone C-terminal" evidence="11">
    <location>
        <begin position="172"/>
        <end position="225"/>
    </location>
</feature>
<evidence type="ECO:0000313" key="12">
    <source>
        <dbReference type="EMBL" id="QKJ85196.1"/>
    </source>
</evidence>
<dbReference type="Pfam" id="PF00345">
    <property type="entry name" value="PapD_N"/>
    <property type="match status" value="1"/>
</dbReference>
<evidence type="ECO:0000256" key="2">
    <source>
        <dbReference type="ARBA" id="ARBA00007399"/>
    </source>
</evidence>
<evidence type="ECO:0000256" key="1">
    <source>
        <dbReference type="ARBA" id="ARBA00004418"/>
    </source>
</evidence>
<dbReference type="KEGG" id="pmak:PMPD1_0213"/>